<evidence type="ECO:0000256" key="4">
    <source>
        <dbReference type="ARBA" id="ARBA00023157"/>
    </source>
</evidence>
<evidence type="ECO:0000259" key="7">
    <source>
        <dbReference type="Pfam" id="PF01551"/>
    </source>
</evidence>
<keyword evidence="1" id="KW-0479">Metal-binding</keyword>
<keyword evidence="4" id="KW-1015">Disulfide bond</keyword>
<gene>
    <name evidence="8" type="ORF">ABOZ73_11055</name>
</gene>
<organism evidence="8">
    <name type="scientific">Caulobacter sp. 73W</name>
    <dbReference type="NCBI Taxonomy" id="3161137"/>
    <lineage>
        <taxon>Bacteria</taxon>
        <taxon>Pseudomonadati</taxon>
        <taxon>Pseudomonadota</taxon>
        <taxon>Alphaproteobacteria</taxon>
        <taxon>Caulobacterales</taxon>
        <taxon>Caulobacteraceae</taxon>
        <taxon>Caulobacter</taxon>
    </lineage>
</organism>
<evidence type="ECO:0000313" key="8">
    <source>
        <dbReference type="EMBL" id="XDO95352.1"/>
    </source>
</evidence>
<dbReference type="RefSeq" id="WP_369058201.1">
    <property type="nucleotide sequence ID" value="NZ_CP158375.1"/>
</dbReference>
<keyword evidence="3" id="KW-0862">Zinc</keyword>
<evidence type="ECO:0000256" key="3">
    <source>
        <dbReference type="ARBA" id="ARBA00022833"/>
    </source>
</evidence>
<feature type="domain" description="M23ase beta-sheet core" evidence="7">
    <location>
        <begin position="93"/>
        <end position="192"/>
    </location>
</feature>
<dbReference type="GO" id="GO:0046872">
    <property type="term" value="F:metal ion binding"/>
    <property type="evidence" value="ECO:0007669"/>
    <property type="project" value="UniProtKB-KW"/>
</dbReference>
<sequence length="214" mass="22506">MIPAAIAATVLLSGAAAATVQTHGFKPLRKALAAVTASQDVEAEPRYAIRWVGADLDGDGAADVANPTGQAPREHDVFGDGAYGASRDGGSRDHEGVDYLGRAGQAVKAPVSGYVTKIGYAYPGAQDLQFVEITNPAIGYAARVFYIEPGVELGQAVRIGQKVGVLKSLQKRYPGISDHVHLEMIKSGDRVDATRLITARRVRLPDEAVLASAE</sequence>
<evidence type="ECO:0000256" key="6">
    <source>
        <dbReference type="SAM" id="SignalP"/>
    </source>
</evidence>
<evidence type="ECO:0000256" key="1">
    <source>
        <dbReference type="ARBA" id="ARBA00022723"/>
    </source>
</evidence>
<proteinExistence type="inferred from homology"/>
<name>A0AB39KP50_9CAUL</name>
<dbReference type="Pfam" id="PF01551">
    <property type="entry name" value="Peptidase_M23"/>
    <property type="match status" value="1"/>
</dbReference>
<feature type="chain" id="PRO_5044190067" evidence="6">
    <location>
        <begin position="19"/>
        <end position="214"/>
    </location>
</feature>
<dbReference type="PANTHER" id="PTHR11329">
    <property type="entry name" value="LEUKOCYTE CELL-DERIVED CHEMOTAXIN 2"/>
    <property type="match status" value="1"/>
</dbReference>
<feature type="signal peptide" evidence="6">
    <location>
        <begin position="1"/>
        <end position="18"/>
    </location>
</feature>
<dbReference type="EMBL" id="CP158375">
    <property type="protein sequence ID" value="XDO95352.1"/>
    <property type="molecule type" value="Genomic_DNA"/>
</dbReference>
<reference evidence="8" key="1">
    <citation type="submission" date="2024-06" db="EMBL/GenBank/DDBJ databases">
        <title>Caulobacter inopinatus, sp. nov.</title>
        <authorList>
            <person name="Donachie S.P."/>
        </authorList>
    </citation>
    <scope>NUCLEOTIDE SEQUENCE</scope>
    <source>
        <strain evidence="8">73W</strain>
    </source>
</reference>
<keyword evidence="2 6" id="KW-0732">Signal</keyword>
<dbReference type="SUPFAM" id="SSF51261">
    <property type="entry name" value="Duplicated hybrid motif"/>
    <property type="match status" value="1"/>
</dbReference>
<protein>
    <submittedName>
        <fullName evidence="8">Peptidoglycan DD-metalloendopeptidase family protein</fullName>
    </submittedName>
</protein>
<dbReference type="PANTHER" id="PTHR11329:SF0">
    <property type="entry name" value="LEUKOCYTE CELL-DERIVED CHEMOTAXIN-2"/>
    <property type="match status" value="1"/>
</dbReference>
<dbReference type="Gene3D" id="2.70.70.10">
    <property type="entry name" value="Glucose Permease (Domain IIA)"/>
    <property type="match status" value="1"/>
</dbReference>
<evidence type="ECO:0000256" key="5">
    <source>
        <dbReference type="ARBA" id="ARBA00024361"/>
    </source>
</evidence>
<comment type="similarity">
    <text evidence="5">Belongs to the LECT2/MIM-1 family.</text>
</comment>
<dbReference type="InterPro" id="IPR008663">
    <property type="entry name" value="LECT2"/>
</dbReference>
<dbReference type="InterPro" id="IPR011055">
    <property type="entry name" value="Dup_hybrid_motif"/>
</dbReference>
<evidence type="ECO:0000256" key="2">
    <source>
        <dbReference type="ARBA" id="ARBA00022729"/>
    </source>
</evidence>
<dbReference type="AlphaFoldDB" id="A0AB39KP50"/>
<dbReference type="InterPro" id="IPR016047">
    <property type="entry name" value="M23ase_b-sheet_dom"/>
</dbReference>
<accession>A0AB39KP50</accession>